<evidence type="ECO:0000313" key="2">
    <source>
        <dbReference type="EMBL" id="GAA3812758.1"/>
    </source>
</evidence>
<dbReference type="Pfam" id="PF09684">
    <property type="entry name" value="Tail_P2_I"/>
    <property type="match status" value="1"/>
</dbReference>
<reference evidence="3" key="1">
    <citation type="journal article" date="2019" name="Int. J. Syst. Evol. Microbiol.">
        <title>The Global Catalogue of Microorganisms (GCM) 10K type strain sequencing project: providing services to taxonomists for standard genome sequencing and annotation.</title>
        <authorList>
            <consortium name="The Broad Institute Genomics Platform"/>
            <consortium name="The Broad Institute Genome Sequencing Center for Infectious Disease"/>
            <person name="Wu L."/>
            <person name="Ma J."/>
        </authorList>
    </citation>
    <scope>NUCLEOTIDE SEQUENCE [LARGE SCALE GENOMIC DNA]</scope>
    <source>
        <strain evidence="3">JCM 16908</strain>
    </source>
</reference>
<feature type="compositionally biased region" description="Pro residues" evidence="1">
    <location>
        <begin position="207"/>
        <end position="216"/>
    </location>
</feature>
<sequence>MNPAVAPPTSGYLDLLPAAMRDDLLGAFLAAFEKVFTGLEDTIEGLPGYLDPQRTPEEFLPWLAGWVALSLRADWPVATKRDFINEVVPLYRERGTPAGLRKLLEIYVRPINGGRSGDVVVFDDFDEPAHYFQVRLTLNEVDPVRLRALQETARAIIDSEKPAHTFYALKILTPTMRLVSEEFMAKNPGTKPLLLGRNTMLGTNEAPIPPVPGEST</sequence>
<dbReference type="RefSeq" id="WP_344941003.1">
    <property type="nucleotide sequence ID" value="NZ_BAAAZR010000008.1"/>
</dbReference>
<dbReference type="NCBIfam" id="TIGR02242">
    <property type="entry name" value="tail_TIGR02242"/>
    <property type="match status" value="1"/>
</dbReference>
<proteinExistence type="predicted"/>
<dbReference type="InterPro" id="IPR011748">
    <property type="entry name" value="Unchr_phage_tail-like"/>
</dbReference>
<comment type="caution">
    <text evidence="2">The sequence shown here is derived from an EMBL/GenBank/DDBJ whole genome shotgun (WGS) entry which is preliminary data.</text>
</comment>
<name>A0ABP7I9C5_9ACTN</name>
<protein>
    <recommendedName>
        <fullName evidence="4">Phage tail protein</fullName>
    </recommendedName>
</protein>
<keyword evidence="3" id="KW-1185">Reference proteome</keyword>
<evidence type="ECO:0000256" key="1">
    <source>
        <dbReference type="SAM" id="MobiDB-lite"/>
    </source>
</evidence>
<feature type="region of interest" description="Disordered" evidence="1">
    <location>
        <begin position="194"/>
        <end position="216"/>
    </location>
</feature>
<accession>A0ABP7I9C5</accession>
<dbReference type="Proteomes" id="UP001500888">
    <property type="component" value="Unassembled WGS sequence"/>
</dbReference>
<gene>
    <name evidence="2" type="ORF">GCM10022226_36810</name>
</gene>
<organism evidence="2 3">
    <name type="scientific">Sphaerisporangium flaviroseum</name>
    <dbReference type="NCBI Taxonomy" id="509199"/>
    <lineage>
        <taxon>Bacteria</taxon>
        <taxon>Bacillati</taxon>
        <taxon>Actinomycetota</taxon>
        <taxon>Actinomycetes</taxon>
        <taxon>Streptosporangiales</taxon>
        <taxon>Streptosporangiaceae</taxon>
        <taxon>Sphaerisporangium</taxon>
    </lineage>
</organism>
<evidence type="ECO:0000313" key="3">
    <source>
        <dbReference type="Proteomes" id="UP001500888"/>
    </source>
</evidence>
<dbReference type="EMBL" id="BAAAZR010000008">
    <property type="protein sequence ID" value="GAA3812758.1"/>
    <property type="molecule type" value="Genomic_DNA"/>
</dbReference>
<dbReference type="InterPro" id="IPR006521">
    <property type="entry name" value="Tail_protein_I"/>
</dbReference>
<evidence type="ECO:0008006" key="4">
    <source>
        <dbReference type="Google" id="ProtNLM"/>
    </source>
</evidence>
<dbReference type="NCBIfam" id="TIGR01634">
    <property type="entry name" value="tail_P2_I"/>
    <property type="match status" value="1"/>
</dbReference>